<evidence type="ECO:0000256" key="1">
    <source>
        <dbReference type="ARBA" id="ARBA00004609"/>
    </source>
</evidence>
<comment type="caution">
    <text evidence="19">The sequence shown here is derived from an EMBL/GenBank/DDBJ whole genome shotgun (WGS) entry which is preliminary data.</text>
</comment>
<dbReference type="GO" id="GO:0005576">
    <property type="term" value="C:extracellular region"/>
    <property type="evidence" value="ECO:0007669"/>
    <property type="project" value="UniProtKB-SubCell"/>
</dbReference>
<feature type="binding site" description="axial binding residue" evidence="15">
    <location>
        <position position="51"/>
    </location>
    <ligand>
        <name>heme</name>
        <dbReference type="ChEBI" id="CHEBI:30413"/>
    </ligand>
    <ligandPart>
        <name>Fe</name>
        <dbReference type="ChEBI" id="CHEBI:18248"/>
    </ligandPart>
</feature>
<sequence length="266" mass="25861">MKLIIIVTAAAAGVVMAQSVADLPPCGKICVNNMLAQAPELDCPIVNGQPDPDCLCNQLNFGYGIRDCAAQACLPHEVGPVISHGLAFCANVAAPTPSSASDGPSTPGAPEATTAPAVPAAVSAMGGPNAGVVVTGASDGSASAASDGSLTLRTAVVVSTYTSGNATLTTTLASVTEAVSVTASSDGVVSTKQLVASASADSTVTSVTTIPSSSRSTSRITRTSTTTASSASSSVSEAVGASMPRATVVKDSLFAGAAGIAAVMML</sequence>
<dbReference type="GO" id="GO:0098552">
    <property type="term" value="C:side of membrane"/>
    <property type="evidence" value="ECO:0007669"/>
    <property type="project" value="UniProtKB-KW"/>
</dbReference>
<keyword evidence="8 15" id="KW-0479">Metal-binding</keyword>
<evidence type="ECO:0000256" key="6">
    <source>
        <dbReference type="ARBA" id="ARBA00022617"/>
    </source>
</evidence>
<evidence type="ECO:0000256" key="7">
    <source>
        <dbReference type="ARBA" id="ARBA00022622"/>
    </source>
</evidence>
<gene>
    <name evidence="19" type="ORF">B0H63DRAFT_555196</name>
</gene>
<dbReference type="EMBL" id="JAULSW010000001">
    <property type="protein sequence ID" value="KAK3393899.1"/>
    <property type="molecule type" value="Genomic_DNA"/>
</dbReference>
<keyword evidence="13" id="KW-0325">Glycoprotein</keyword>
<keyword evidence="5" id="KW-0964">Secreted</keyword>
<evidence type="ECO:0000256" key="12">
    <source>
        <dbReference type="ARBA" id="ARBA00023157"/>
    </source>
</evidence>
<dbReference type="PANTHER" id="PTHR37928">
    <property type="entry name" value="CFEM DOMAIN PROTEIN (AFU_ORTHOLOGUE AFUA_6G14090)"/>
    <property type="match status" value="1"/>
</dbReference>
<protein>
    <recommendedName>
        <fullName evidence="18">CFEM domain-containing protein</fullName>
    </recommendedName>
</protein>
<evidence type="ECO:0000256" key="11">
    <source>
        <dbReference type="ARBA" id="ARBA00023136"/>
    </source>
</evidence>
<evidence type="ECO:0000256" key="2">
    <source>
        <dbReference type="ARBA" id="ARBA00004613"/>
    </source>
</evidence>
<evidence type="ECO:0000256" key="10">
    <source>
        <dbReference type="ARBA" id="ARBA00023004"/>
    </source>
</evidence>
<evidence type="ECO:0000256" key="15">
    <source>
        <dbReference type="PROSITE-ProRule" id="PRU01356"/>
    </source>
</evidence>
<evidence type="ECO:0000259" key="18">
    <source>
        <dbReference type="PROSITE" id="PS52012"/>
    </source>
</evidence>
<keyword evidence="20" id="KW-1185">Reference proteome</keyword>
<evidence type="ECO:0000256" key="13">
    <source>
        <dbReference type="ARBA" id="ARBA00023180"/>
    </source>
</evidence>
<name>A0AAE0P5X2_9PEZI</name>
<evidence type="ECO:0000256" key="16">
    <source>
        <dbReference type="SAM" id="MobiDB-lite"/>
    </source>
</evidence>
<dbReference type="SMART" id="SM00747">
    <property type="entry name" value="CFEM"/>
    <property type="match status" value="1"/>
</dbReference>
<dbReference type="GO" id="GO:0005886">
    <property type="term" value="C:plasma membrane"/>
    <property type="evidence" value="ECO:0007669"/>
    <property type="project" value="UniProtKB-SubCell"/>
</dbReference>
<comment type="similarity">
    <text evidence="3">Belongs to the RBT5 family.</text>
</comment>
<evidence type="ECO:0000256" key="17">
    <source>
        <dbReference type="SAM" id="SignalP"/>
    </source>
</evidence>
<reference evidence="19" key="2">
    <citation type="submission" date="2023-06" db="EMBL/GenBank/DDBJ databases">
        <authorList>
            <consortium name="Lawrence Berkeley National Laboratory"/>
            <person name="Haridas S."/>
            <person name="Hensen N."/>
            <person name="Bonometti L."/>
            <person name="Westerberg I."/>
            <person name="Brannstrom I.O."/>
            <person name="Guillou S."/>
            <person name="Cros-Aarteil S."/>
            <person name="Calhoun S."/>
            <person name="Kuo A."/>
            <person name="Mondo S."/>
            <person name="Pangilinan J."/>
            <person name="Riley R."/>
            <person name="LaButti K."/>
            <person name="Andreopoulos B."/>
            <person name="Lipzen A."/>
            <person name="Chen C."/>
            <person name="Yanf M."/>
            <person name="Daum C."/>
            <person name="Ng V."/>
            <person name="Clum A."/>
            <person name="Steindorff A."/>
            <person name="Ohm R."/>
            <person name="Martin F."/>
            <person name="Silar P."/>
            <person name="Natvig D."/>
            <person name="Lalanne C."/>
            <person name="Gautier V."/>
            <person name="Ament-velasquez S.L."/>
            <person name="Kruys A."/>
            <person name="Hutchinson M.I."/>
            <person name="Powell A.J."/>
            <person name="Barry K."/>
            <person name="Miller A.N."/>
            <person name="Grigoriev I.V."/>
            <person name="Debuchy R."/>
            <person name="Gladieux P."/>
            <person name="Thoren M.H."/>
            <person name="Johannesson H."/>
        </authorList>
    </citation>
    <scope>NUCLEOTIDE SEQUENCE</scope>
    <source>
        <strain evidence="19">CBS 232.78</strain>
    </source>
</reference>
<dbReference type="Pfam" id="PF05730">
    <property type="entry name" value="CFEM"/>
    <property type="match status" value="1"/>
</dbReference>
<keyword evidence="7" id="KW-0336">GPI-anchor</keyword>
<comment type="caution">
    <text evidence="15">Lacks conserved residue(s) required for the propagation of feature annotation.</text>
</comment>
<dbReference type="Proteomes" id="UP001285441">
    <property type="component" value="Unassembled WGS sequence"/>
</dbReference>
<keyword evidence="14" id="KW-0449">Lipoprotein</keyword>
<comment type="subcellular location">
    <subcellularLocation>
        <location evidence="1">Cell membrane</location>
        <topology evidence="1">Lipid-anchor</topology>
        <topology evidence="1">GPI-anchor</topology>
    </subcellularLocation>
    <subcellularLocation>
        <location evidence="2">Secreted</location>
    </subcellularLocation>
</comment>
<evidence type="ECO:0000256" key="3">
    <source>
        <dbReference type="ARBA" id="ARBA00010031"/>
    </source>
</evidence>
<organism evidence="19 20">
    <name type="scientific">Podospora didyma</name>
    <dbReference type="NCBI Taxonomy" id="330526"/>
    <lineage>
        <taxon>Eukaryota</taxon>
        <taxon>Fungi</taxon>
        <taxon>Dikarya</taxon>
        <taxon>Ascomycota</taxon>
        <taxon>Pezizomycotina</taxon>
        <taxon>Sordariomycetes</taxon>
        <taxon>Sordariomycetidae</taxon>
        <taxon>Sordariales</taxon>
        <taxon>Podosporaceae</taxon>
        <taxon>Podospora</taxon>
    </lineage>
</organism>
<evidence type="ECO:0000256" key="8">
    <source>
        <dbReference type="ARBA" id="ARBA00022723"/>
    </source>
</evidence>
<keyword evidence="4" id="KW-1003">Cell membrane</keyword>
<feature type="chain" id="PRO_5042146569" description="CFEM domain-containing protein" evidence="17">
    <location>
        <begin position="18"/>
        <end position="266"/>
    </location>
</feature>
<feature type="disulfide bond" evidence="15">
    <location>
        <begin position="56"/>
        <end position="89"/>
    </location>
</feature>
<keyword evidence="6 15" id="KW-0349">Heme</keyword>
<evidence type="ECO:0000256" key="14">
    <source>
        <dbReference type="ARBA" id="ARBA00023288"/>
    </source>
</evidence>
<dbReference type="PANTHER" id="PTHR37928:SF1">
    <property type="entry name" value="CFEM DOMAIN PROTEIN (AFU_ORTHOLOGUE AFUA_6G14090)"/>
    <property type="match status" value="1"/>
</dbReference>
<evidence type="ECO:0000256" key="5">
    <source>
        <dbReference type="ARBA" id="ARBA00022525"/>
    </source>
</evidence>
<keyword evidence="12 15" id="KW-1015">Disulfide bond</keyword>
<feature type="domain" description="CFEM" evidence="18">
    <location>
        <begin position="1"/>
        <end position="116"/>
    </location>
</feature>
<keyword evidence="9 17" id="KW-0732">Signal</keyword>
<evidence type="ECO:0000256" key="4">
    <source>
        <dbReference type="ARBA" id="ARBA00022475"/>
    </source>
</evidence>
<evidence type="ECO:0000313" key="20">
    <source>
        <dbReference type="Proteomes" id="UP001285441"/>
    </source>
</evidence>
<dbReference type="PROSITE" id="PS52012">
    <property type="entry name" value="CFEM"/>
    <property type="match status" value="1"/>
</dbReference>
<feature type="signal peptide" evidence="17">
    <location>
        <begin position="1"/>
        <end position="17"/>
    </location>
</feature>
<evidence type="ECO:0000256" key="9">
    <source>
        <dbReference type="ARBA" id="ARBA00022729"/>
    </source>
</evidence>
<keyword evidence="10 15" id="KW-0408">Iron</keyword>
<accession>A0AAE0P5X2</accession>
<dbReference type="AlphaFoldDB" id="A0AAE0P5X2"/>
<dbReference type="InterPro" id="IPR051735">
    <property type="entry name" value="CFEM_domain"/>
</dbReference>
<reference evidence="19" key="1">
    <citation type="journal article" date="2023" name="Mol. Phylogenet. Evol.">
        <title>Genome-scale phylogeny and comparative genomics of the fungal order Sordariales.</title>
        <authorList>
            <person name="Hensen N."/>
            <person name="Bonometti L."/>
            <person name="Westerberg I."/>
            <person name="Brannstrom I.O."/>
            <person name="Guillou S."/>
            <person name="Cros-Aarteil S."/>
            <person name="Calhoun S."/>
            <person name="Haridas S."/>
            <person name="Kuo A."/>
            <person name="Mondo S."/>
            <person name="Pangilinan J."/>
            <person name="Riley R."/>
            <person name="LaButti K."/>
            <person name="Andreopoulos B."/>
            <person name="Lipzen A."/>
            <person name="Chen C."/>
            <person name="Yan M."/>
            <person name="Daum C."/>
            <person name="Ng V."/>
            <person name="Clum A."/>
            <person name="Steindorff A."/>
            <person name="Ohm R.A."/>
            <person name="Martin F."/>
            <person name="Silar P."/>
            <person name="Natvig D.O."/>
            <person name="Lalanne C."/>
            <person name="Gautier V."/>
            <person name="Ament-Velasquez S.L."/>
            <person name="Kruys A."/>
            <person name="Hutchinson M.I."/>
            <person name="Powell A.J."/>
            <person name="Barry K."/>
            <person name="Miller A.N."/>
            <person name="Grigoriev I.V."/>
            <person name="Debuchy R."/>
            <person name="Gladieux P."/>
            <person name="Hiltunen Thoren M."/>
            <person name="Johannesson H."/>
        </authorList>
    </citation>
    <scope>NUCLEOTIDE SEQUENCE</scope>
    <source>
        <strain evidence="19">CBS 232.78</strain>
    </source>
</reference>
<dbReference type="GO" id="GO:0046872">
    <property type="term" value="F:metal ion binding"/>
    <property type="evidence" value="ECO:0007669"/>
    <property type="project" value="UniProtKB-UniRule"/>
</dbReference>
<proteinExistence type="inferred from homology"/>
<keyword evidence="11" id="KW-0472">Membrane</keyword>
<evidence type="ECO:0000313" key="19">
    <source>
        <dbReference type="EMBL" id="KAK3393899.1"/>
    </source>
</evidence>
<dbReference type="InterPro" id="IPR008427">
    <property type="entry name" value="Extracellular_membr_CFEM_dom"/>
</dbReference>
<feature type="region of interest" description="Disordered" evidence="16">
    <location>
        <begin position="208"/>
        <end position="236"/>
    </location>
</feature>